<dbReference type="Proteomes" id="UP000285310">
    <property type="component" value="Unassembled WGS sequence"/>
</dbReference>
<keyword evidence="2" id="KW-0808">Transferase</keyword>
<proteinExistence type="predicted"/>
<dbReference type="InterPro" id="IPR028098">
    <property type="entry name" value="Glyco_trans_4-like_N"/>
</dbReference>
<dbReference type="InterPro" id="IPR050194">
    <property type="entry name" value="Glycosyltransferase_grp1"/>
</dbReference>
<evidence type="ECO:0000313" key="2">
    <source>
        <dbReference type="EMBL" id="ROO27518.1"/>
    </source>
</evidence>
<dbReference type="RefSeq" id="WP_123658372.1">
    <property type="nucleotide sequence ID" value="NZ_AYKG01000026.1"/>
</dbReference>
<reference evidence="2 3" key="1">
    <citation type="submission" date="2013-10" db="EMBL/GenBank/DDBJ databases">
        <title>Salinisphaera japonica YTM-1 Genome Sequencing.</title>
        <authorList>
            <person name="Lai Q."/>
            <person name="Li C."/>
            <person name="Shao Z."/>
        </authorList>
    </citation>
    <scope>NUCLEOTIDE SEQUENCE [LARGE SCALE GENOMIC DNA]</scope>
    <source>
        <strain evidence="2 3">YTM-1</strain>
    </source>
</reference>
<name>A0A423PPP2_9GAMM</name>
<protein>
    <submittedName>
        <fullName evidence="2">GDP-mannose-dependent alpha-mannosyltransferase</fullName>
    </submittedName>
</protein>
<gene>
    <name evidence="2" type="ORF">SAJA_09370</name>
</gene>
<evidence type="ECO:0000259" key="1">
    <source>
        <dbReference type="Pfam" id="PF13439"/>
    </source>
</evidence>
<dbReference type="CDD" id="cd03814">
    <property type="entry name" value="GT4-like"/>
    <property type="match status" value="1"/>
</dbReference>
<dbReference type="EMBL" id="AYKG01000026">
    <property type="protein sequence ID" value="ROO27518.1"/>
    <property type="molecule type" value="Genomic_DNA"/>
</dbReference>
<dbReference type="AlphaFoldDB" id="A0A423PPP2"/>
<keyword evidence="3" id="KW-1185">Reference proteome</keyword>
<organism evidence="2 3">
    <name type="scientific">Salinisphaera japonica YTM-1</name>
    <dbReference type="NCBI Taxonomy" id="1209778"/>
    <lineage>
        <taxon>Bacteria</taxon>
        <taxon>Pseudomonadati</taxon>
        <taxon>Pseudomonadota</taxon>
        <taxon>Gammaproteobacteria</taxon>
        <taxon>Salinisphaerales</taxon>
        <taxon>Salinisphaeraceae</taxon>
        <taxon>Salinisphaera</taxon>
    </lineage>
</organism>
<dbReference type="PANTHER" id="PTHR45947">
    <property type="entry name" value="SULFOQUINOVOSYL TRANSFERASE SQD2"/>
    <property type="match status" value="1"/>
</dbReference>
<accession>A0A423PPP2</accession>
<dbReference type="Gene3D" id="3.40.50.2000">
    <property type="entry name" value="Glycogen Phosphorylase B"/>
    <property type="match status" value="2"/>
</dbReference>
<dbReference type="Pfam" id="PF13692">
    <property type="entry name" value="Glyco_trans_1_4"/>
    <property type="match status" value="1"/>
</dbReference>
<keyword evidence="2" id="KW-0328">Glycosyltransferase</keyword>
<comment type="caution">
    <text evidence="2">The sequence shown here is derived from an EMBL/GenBank/DDBJ whole genome shotgun (WGS) entry which is preliminary data.</text>
</comment>
<dbReference type="Pfam" id="PF13439">
    <property type="entry name" value="Glyco_transf_4"/>
    <property type="match status" value="1"/>
</dbReference>
<dbReference type="OrthoDB" id="9802525at2"/>
<sequence>MTIALVTDAWHPQINGVVRTWSIVVDELARAGHAVATITPGDFRGLPCPGEPDIRLALATPAAIGERLTAIAPEAIHIATEGPLGTAARAWCRAHGLAFTTSYHTHFPQYLKMRLGVPKRLTYGVIRRFHKAAARVMVTTPTLADELARHGIDNTVLWPRGVDARVFAPRDDGVRIDGPGPVMIYVGRVAVEKNIRAFLELDRPGTKVVVGDGPARRALEAAYPDVVFAGWQTGTDLARWYAAADVFVFPSRTDTYGLVLLEALASGLPVAAYPVPGPQDVLGDAPHVACLHNDLNTAIDGALSLSPEAARAHALAFSWAACAERFLANLERLPASAWADIAPASRLARVAAPARRLLVG</sequence>
<dbReference type="InParanoid" id="A0A423PPP2"/>
<dbReference type="SUPFAM" id="SSF53756">
    <property type="entry name" value="UDP-Glycosyltransferase/glycogen phosphorylase"/>
    <property type="match status" value="1"/>
</dbReference>
<feature type="domain" description="Glycosyltransferase subfamily 4-like N-terminal" evidence="1">
    <location>
        <begin position="14"/>
        <end position="164"/>
    </location>
</feature>
<evidence type="ECO:0000313" key="3">
    <source>
        <dbReference type="Proteomes" id="UP000285310"/>
    </source>
</evidence>
<dbReference type="PANTHER" id="PTHR45947:SF3">
    <property type="entry name" value="SULFOQUINOVOSYL TRANSFERASE SQD2"/>
    <property type="match status" value="1"/>
</dbReference>
<dbReference type="GO" id="GO:0016757">
    <property type="term" value="F:glycosyltransferase activity"/>
    <property type="evidence" value="ECO:0007669"/>
    <property type="project" value="UniProtKB-KW"/>
</dbReference>